<dbReference type="Proteomes" id="UP000268321">
    <property type="component" value="Unassembled WGS sequence"/>
</dbReference>
<sequence length="110" mass="12221">MNSPLGSPRGLRDSPPALRPTGRKERQGSIDLILKSLYTSFMNLVGTSPGVAQTPVKESKSPPEKIKKMRKDLKGPISAQSDLMLKRRPPAAQRRDSRLLREALKESLFL</sequence>
<evidence type="ECO:0000313" key="3">
    <source>
        <dbReference type="Proteomes" id="UP000268321"/>
    </source>
</evidence>
<dbReference type="EMBL" id="ML004784">
    <property type="protein sequence ID" value="RKP28604.1"/>
    <property type="molecule type" value="Genomic_DNA"/>
</dbReference>
<feature type="compositionally biased region" description="Basic and acidic residues" evidence="1">
    <location>
        <begin position="57"/>
        <end position="66"/>
    </location>
</feature>
<dbReference type="AlphaFoldDB" id="A0A4P9Z7E4"/>
<reference evidence="3" key="1">
    <citation type="journal article" date="2018" name="Nat. Microbiol.">
        <title>Leveraging single-cell genomics to expand the fungal tree of life.</title>
        <authorList>
            <person name="Ahrendt S.R."/>
            <person name="Quandt C.A."/>
            <person name="Ciobanu D."/>
            <person name="Clum A."/>
            <person name="Salamov A."/>
            <person name="Andreopoulos B."/>
            <person name="Cheng J.F."/>
            <person name="Woyke T."/>
            <person name="Pelin A."/>
            <person name="Henrissat B."/>
            <person name="Reynolds N.K."/>
            <person name="Benny G.L."/>
            <person name="Smith M.E."/>
            <person name="James T.Y."/>
            <person name="Grigoriev I.V."/>
        </authorList>
    </citation>
    <scope>NUCLEOTIDE SEQUENCE [LARGE SCALE GENOMIC DNA]</scope>
    <source>
        <strain evidence="3">Baker2002</strain>
    </source>
</reference>
<protein>
    <submittedName>
        <fullName evidence="2">Uncharacterized protein</fullName>
    </submittedName>
</protein>
<accession>A0A4P9Z7E4</accession>
<feature type="region of interest" description="Disordered" evidence="1">
    <location>
        <begin position="1"/>
        <end position="27"/>
    </location>
</feature>
<name>A0A4P9Z7E4_9ASCO</name>
<organism evidence="2 3">
    <name type="scientific">Metschnikowia bicuspidata</name>
    <dbReference type="NCBI Taxonomy" id="27322"/>
    <lineage>
        <taxon>Eukaryota</taxon>
        <taxon>Fungi</taxon>
        <taxon>Dikarya</taxon>
        <taxon>Ascomycota</taxon>
        <taxon>Saccharomycotina</taxon>
        <taxon>Pichiomycetes</taxon>
        <taxon>Metschnikowiaceae</taxon>
        <taxon>Metschnikowia</taxon>
    </lineage>
</organism>
<keyword evidence="3" id="KW-1185">Reference proteome</keyword>
<proteinExistence type="predicted"/>
<feature type="region of interest" description="Disordered" evidence="1">
    <location>
        <begin position="48"/>
        <end position="98"/>
    </location>
</feature>
<gene>
    <name evidence="2" type="ORF">METBISCDRAFT_28990</name>
</gene>
<evidence type="ECO:0000313" key="2">
    <source>
        <dbReference type="EMBL" id="RKP28604.1"/>
    </source>
</evidence>
<evidence type="ECO:0000256" key="1">
    <source>
        <dbReference type="SAM" id="MobiDB-lite"/>
    </source>
</evidence>